<evidence type="ECO:0000313" key="10">
    <source>
        <dbReference type="Proteomes" id="UP000774617"/>
    </source>
</evidence>
<feature type="transmembrane region" description="Helical" evidence="7">
    <location>
        <begin position="22"/>
        <end position="43"/>
    </location>
</feature>
<evidence type="ECO:0000256" key="1">
    <source>
        <dbReference type="ARBA" id="ARBA00004141"/>
    </source>
</evidence>
<dbReference type="InterPro" id="IPR049326">
    <property type="entry name" value="Rhodopsin_dom_fungi"/>
</dbReference>
<gene>
    <name evidence="9" type="ORF">B0J12DRAFT_768562</name>
</gene>
<comment type="subcellular location">
    <subcellularLocation>
        <location evidence="1">Membrane</location>
        <topology evidence="1">Multi-pass membrane protein</topology>
    </subcellularLocation>
</comment>
<keyword evidence="3 7" id="KW-1133">Transmembrane helix</keyword>
<keyword evidence="10" id="KW-1185">Reference proteome</keyword>
<evidence type="ECO:0000256" key="4">
    <source>
        <dbReference type="ARBA" id="ARBA00023136"/>
    </source>
</evidence>
<comment type="similarity">
    <text evidence="5">Belongs to the SAT4 family.</text>
</comment>
<feature type="transmembrane region" description="Helical" evidence="7">
    <location>
        <begin position="132"/>
        <end position="154"/>
    </location>
</feature>
<proteinExistence type="inferred from homology"/>
<comment type="caution">
    <text evidence="9">The sequence shown here is derived from an EMBL/GenBank/DDBJ whole genome shotgun (WGS) entry which is preliminary data.</text>
</comment>
<dbReference type="Pfam" id="PF20684">
    <property type="entry name" value="Fung_rhodopsin"/>
    <property type="match status" value="1"/>
</dbReference>
<keyword evidence="4 7" id="KW-0472">Membrane</keyword>
<feature type="compositionally biased region" description="Basic residues" evidence="6">
    <location>
        <begin position="313"/>
        <end position="322"/>
    </location>
</feature>
<evidence type="ECO:0000256" key="5">
    <source>
        <dbReference type="ARBA" id="ARBA00038359"/>
    </source>
</evidence>
<feature type="domain" description="Rhodopsin" evidence="8">
    <location>
        <begin position="39"/>
        <end position="278"/>
    </location>
</feature>
<keyword evidence="2 7" id="KW-0812">Transmembrane</keyword>
<evidence type="ECO:0000256" key="6">
    <source>
        <dbReference type="SAM" id="MobiDB-lite"/>
    </source>
</evidence>
<sequence length="343" mass="38229">MSAISQPSGELSAEEVRAKAEAVGLILGVGVLSLIICGLRLYTRGFIVKQFGADDVTVVVALLLVQGWNALALAVMYSGGGKRITNVAPHELLVWFKLYYIALCVYLYVAFAVKTSLLIFQRRVFPQVWLRRTTMGLIIFLAMFTISGSFTLAFQCTPVRAGWDKTITTAKCFDAFTIYQIILYQAILMFLTDLAILVLPMPLLWKLNMKTGKKIAMVLIFGSGLIACISPMVRFSTLHYVTTGSFDITYSSTTSLYWMSIEFNLGLVAGSLSSLRALPIFRGIRSTFSNYVKSDVYINSRSIEMDPLGSSSQHRRKKRRTRPMGESVLEETVNISEERILAK</sequence>
<evidence type="ECO:0000256" key="3">
    <source>
        <dbReference type="ARBA" id="ARBA00022989"/>
    </source>
</evidence>
<protein>
    <recommendedName>
        <fullName evidence="8">Rhodopsin domain-containing protein</fullName>
    </recommendedName>
</protein>
<name>A0ABQ8FY59_9PEZI</name>
<feature type="transmembrane region" description="Helical" evidence="7">
    <location>
        <begin position="255"/>
        <end position="275"/>
    </location>
</feature>
<feature type="transmembrane region" description="Helical" evidence="7">
    <location>
        <begin position="98"/>
        <end position="120"/>
    </location>
</feature>
<reference evidence="9 10" key="1">
    <citation type="journal article" date="2021" name="Nat. Commun.">
        <title>Genetic determinants of endophytism in the Arabidopsis root mycobiome.</title>
        <authorList>
            <person name="Mesny F."/>
            <person name="Miyauchi S."/>
            <person name="Thiergart T."/>
            <person name="Pickel B."/>
            <person name="Atanasova L."/>
            <person name="Karlsson M."/>
            <person name="Huettel B."/>
            <person name="Barry K.W."/>
            <person name="Haridas S."/>
            <person name="Chen C."/>
            <person name="Bauer D."/>
            <person name="Andreopoulos W."/>
            <person name="Pangilinan J."/>
            <person name="LaButti K."/>
            <person name="Riley R."/>
            <person name="Lipzen A."/>
            <person name="Clum A."/>
            <person name="Drula E."/>
            <person name="Henrissat B."/>
            <person name="Kohler A."/>
            <person name="Grigoriev I.V."/>
            <person name="Martin F.M."/>
            <person name="Hacquard S."/>
        </authorList>
    </citation>
    <scope>NUCLEOTIDE SEQUENCE [LARGE SCALE GENOMIC DNA]</scope>
    <source>
        <strain evidence="9 10">MPI-SDFR-AT-0080</strain>
    </source>
</reference>
<organism evidence="9 10">
    <name type="scientific">Macrophomina phaseolina</name>
    <dbReference type="NCBI Taxonomy" id="35725"/>
    <lineage>
        <taxon>Eukaryota</taxon>
        <taxon>Fungi</taxon>
        <taxon>Dikarya</taxon>
        <taxon>Ascomycota</taxon>
        <taxon>Pezizomycotina</taxon>
        <taxon>Dothideomycetes</taxon>
        <taxon>Dothideomycetes incertae sedis</taxon>
        <taxon>Botryosphaeriales</taxon>
        <taxon>Botryosphaeriaceae</taxon>
        <taxon>Macrophomina</taxon>
    </lineage>
</organism>
<dbReference type="Proteomes" id="UP000774617">
    <property type="component" value="Unassembled WGS sequence"/>
</dbReference>
<evidence type="ECO:0000256" key="7">
    <source>
        <dbReference type="SAM" id="Phobius"/>
    </source>
</evidence>
<evidence type="ECO:0000256" key="2">
    <source>
        <dbReference type="ARBA" id="ARBA00022692"/>
    </source>
</evidence>
<accession>A0ABQ8FY59</accession>
<dbReference type="EMBL" id="JAGTJR010000046">
    <property type="protein sequence ID" value="KAH7030022.1"/>
    <property type="molecule type" value="Genomic_DNA"/>
</dbReference>
<evidence type="ECO:0000259" key="8">
    <source>
        <dbReference type="Pfam" id="PF20684"/>
    </source>
</evidence>
<feature type="transmembrane region" description="Helical" evidence="7">
    <location>
        <begin position="181"/>
        <end position="203"/>
    </location>
</feature>
<feature type="transmembrane region" description="Helical" evidence="7">
    <location>
        <begin position="55"/>
        <end position="78"/>
    </location>
</feature>
<feature type="transmembrane region" description="Helical" evidence="7">
    <location>
        <begin position="215"/>
        <end position="235"/>
    </location>
</feature>
<dbReference type="PANTHER" id="PTHR33048:SF47">
    <property type="entry name" value="INTEGRAL MEMBRANE PROTEIN-RELATED"/>
    <property type="match status" value="1"/>
</dbReference>
<feature type="region of interest" description="Disordered" evidence="6">
    <location>
        <begin position="307"/>
        <end position="328"/>
    </location>
</feature>
<dbReference type="InterPro" id="IPR052337">
    <property type="entry name" value="SAT4-like"/>
</dbReference>
<evidence type="ECO:0000313" key="9">
    <source>
        <dbReference type="EMBL" id="KAH7030022.1"/>
    </source>
</evidence>
<dbReference type="PANTHER" id="PTHR33048">
    <property type="entry name" value="PTH11-LIKE INTEGRAL MEMBRANE PROTEIN (AFU_ORTHOLOGUE AFUA_5G11245)"/>
    <property type="match status" value="1"/>
</dbReference>